<gene>
    <name evidence="5 6" type="primary">ubiG</name>
    <name evidence="6" type="ORF">NB646_10070</name>
</gene>
<keyword evidence="2 5" id="KW-0808">Transferase</keyword>
<keyword evidence="1 5" id="KW-0489">Methyltransferase</keyword>
<sequence>MNQDQSELNKFNAVSDSWWDPYGHFRPLHDLNPVRLGWIAAHVSLENKNILDIGCGGGILSESLAREKATVTGIDLAENALQTARKHCHHSGFPIRYIAISAEDLAKKEAGKYDIVTCMELLEHVPDPCSIVKACSKLIKPGGHVFFATLNRNLKSLFYAIIGAEYIMRLLPKGTHRYEKFITPAELSRYVRSTGMIVTDITGVTCDFSAKKFNLNHNTQVNYMLACTKPE</sequence>
<dbReference type="InterPro" id="IPR029063">
    <property type="entry name" value="SAM-dependent_MTases_sf"/>
</dbReference>
<dbReference type="SUPFAM" id="SSF53335">
    <property type="entry name" value="S-adenosyl-L-methionine-dependent methyltransferases"/>
    <property type="match status" value="1"/>
</dbReference>
<comment type="similarity">
    <text evidence="5">Belongs to the methyltransferase superfamily. UbiG/COQ3 family.</text>
</comment>
<comment type="pathway">
    <text evidence="5">Cofactor biosynthesis; ubiquinone biosynthesis.</text>
</comment>
<dbReference type="RefSeq" id="WP_269315915.1">
    <property type="nucleotide sequence ID" value="NZ_CP098251.1"/>
</dbReference>
<name>A0A9E9NU05_9BURK</name>
<dbReference type="EMBL" id="CP098251">
    <property type="protein sequence ID" value="WAV91127.1"/>
    <property type="molecule type" value="Genomic_DNA"/>
</dbReference>
<dbReference type="PANTHER" id="PTHR43464:SF19">
    <property type="entry name" value="UBIQUINONE BIOSYNTHESIS O-METHYLTRANSFERASE, MITOCHONDRIAL"/>
    <property type="match status" value="1"/>
</dbReference>
<dbReference type="GO" id="GO:0061542">
    <property type="term" value="F:3-demethylubiquinol 3-O-methyltransferase activity"/>
    <property type="evidence" value="ECO:0007669"/>
    <property type="project" value="UniProtKB-UniRule"/>
</dbReference>
<dbReference type="GO" id="GO:0010420">
    <property type="term" value="F:polyprenyldihydroxybenzoate methyltransferase activity"/>
    <property type="evidence" value="ECO:0007669"/>
    <property type="project" value="InterPro"/>
</dbReference>
<protein>
    <recommendedName>
        <fullName evidence="5">Ubiquinone biosynthesis O-methyltransferase</fullName>
    </recommendedName>
    <alternativeName>
        <fullName evidence="5">2-polyprenyl-6-hydroxyphenol methylase</fullName>
        <ecNumber evidence="5">2.1.1.222</ecNumber>
    </alternativeName>
    <alternativeName>
        <fullName evidence="5">3-demethylubiquinone 3-O-methyltransferase</fullName>
        <ecNumber evidence="5">2.1.1.64</ecNumber>
    </alternativeName>
</protein>
<evidence type="ECO:0000256" key="4">
    <source>
        <dbReference type="ARBA" id="ARBA00022691"/>
    </source>
</evidence>
<dbReference type="InterPro" id="IPR010233">
    <property type="entry name" value="UbiG_MeTrfase"/>
</dbReference>
<proteinExistence type="inferred from homology"/>
<comment type="catalytic activity">
    <reaction evidence="5">
        <text>a 3-demethylubiquinol + S-adenosyl-L-methionine = a ubiquinol + S-adenosyl-L-homocysteine + H(+)</text>
        <dbReference type="Rhea" id="RHEA:44380"/>
        <dbReference type="Rhea" id="RHEA-COMP:9566"/>
        <dbReference type="Rhea" id="RHEA-COMP:10914"/>
        <dbReference type="ChEBI" id="CHEBI:15378"/>
        <dbReference type="ChEBI" id="CHEBI:17976"/>
        <dbReference type="ChEBI" id="CHEBI:57856"/>
        <dbReference type="ChEBI" id="CHEBI:59789"/>
        <dbReference type="ChEBI" id="CHEBI:84422"/>
        <dbReference type="EC" id="2.1.1.64"/>
    </reaction>
</comment>
<dbReference type="NCBIfam" id="TIGR01983">
    <property type="entry name" value="UbiG"/>
    <property type="match status" value="1"/>
</dbReference>
<keyword evidence="3 5" id="KW-0831">Ubiquinone biosynthesis</keyword>
<dbReference type="GO" id="GO:0102208">
    <property type="term" value="F:2-polyprenyl-6-hydroxyphenol methylase activity"/>
    <property type="evidence" value="ECO:0007669"/>
    <property type="project" value="UniProtKB-EC"/>
</dbReference>
<organism evidence="6">
    <name type="scientific">Oxalobacter aliiformigenes</name>
    <dbReference type="NCBI Taxonomy" id="2946593"/>
    <lineage>
        <taxon>Bacteria</taxon>
        <taxon>Pseudomonadati</taxon>
        <taxon>Pseudomonadota</taxon>
        <taxon>Betaproteobacteria</taxon>
        <taxon>Burkholderiales</taxon>
        <taxon>Oxalobacteraceae</taxon>
        <taxon>Oxalobacter</taxon>
    </lineage>
</organism>
<comment type="function">
    <text evidence="5">O-methyltransferase that catalyzes the 2 O-methylation steps in the ubiquinone biosynthetic pathway.</text>
</comment>
<dbReference type="PANTHER" id="PTHR43464">
    <property type="entry name" value="METHYLTRANSFERASE"/>
    <property type="match status" value="1"/>
</dbReference>
<evidence type="ECO:0000256" key="1">
    <source>
        <dbReference type="ARBA" id="ARBA00022603"/>
    </source>
</evidence>
<comment type="catalytic activity">
    <reaction evidence="5">
        <text>a 3-(all-trans-polyprenyl)benzene-1,2-diol + S-adenosyl-L-methionine = a 2-methoxy-6-(all-trans-polyprenyl)phenol + S-adenosyl-L-homocysteine + H(+)</text>
        <dbReference type="Rhea" id="RHEA:31411"/>
        <dbReference type="Rhea" id="RHEA-COMP:9550"/>
        <dbReference type="Rhea" id="RHEA-COMP:9551"/>
        <dbReference type="ChEBI" id="CHEBI:15378"/>
        <dbReference type="ChEBI" id="CHEBI:57856"/>
        <dbReference type="ChEBI" id="CHEBI:59789"/>
        <dbReference type="ChEBI" id="CHEBI:62729"/>
        <dbReference type="ChEBI" id="CHEBI:62731"/>
        <dbReference type="EC" id="2.1.1.222"/>
    </reaction>
</comment>
<evidence type="ECO:0000256" key="3">
    <source>
        <dbReference type="ARBA" id="ARBA00022688"/>
    </source>
</evidence>
<evidence type="ECO:0000256" key="2">
    <source>
        <dbReference type="ARBA" id="ARBA00022679"/>
    </source>
</evidence>
<dbReference type="GO" id="GO:0032259">
    <property type="term" value="P:methylation"/>
    <property type="evidence" value="ECO:0007669"/>
    <property type="project" value="UniProtKB-KW"/>
</dbReference>
<dbReference type="EC" id="2.1.1.64" evidence="5"/>
<dbReference type="Pfam" id="PF13489">
    <property type="entry name" value="Methyltransf_23"/>
    <property type="match status" value="1"/>
</dbReference>
<dbReference type="Gene3D" id="3.40.50.150">
    <property type="entry name" value="Vaccinia Virus protein VP39"/>
    <property type="match status" value="1"/>
</dbReference>
<dbReference type="AlphaFoldDB" id="A0A9E9NU05"/>
<dbReference type="CDD" id="cd02440">
    <property type="entry name" value="AdoMet_MTases"/>
    <property type="match status" value="1"/>
</dbReference>
<evidence type="ECO:0000313" key="6">
    <source>
        <dbReference type="EMBL" id="WAV91127.1"/>
    </source>
</evidence>
<keyword evidence="4 5" id="KW-0949">S-adenosyl-L-methionine</keyword>
<feature type="binding site" evidence="5">
    <location>
        <position position="119"/>
    </location>
    <ligand>
        <name>S-adenosyl-L-methionine</name>
        <dbReference type="ChEBI" id="CHEBI:59789"/>
    </ligand>
</feature>
<reference evidence="6" key="1">
    <citation type="journal article" date="2022" name="Front. Microbiol.">
        <title>New perspectives on an old grouping: The genomic and phenotypic variability of Oxalobacter formigenes and the implications for calcium oxalate stone prevention.</title>
        <authorList>
            <person name="Chmiel J.A."/>
            <person name="Carr C."/>
            <person name="Stuivenberg G.A."/>
            <person name="Venema R."/>
            <person name="Chanyi R.M."/>
            <person name="Al K.F."/>
            <person name="Giguere D."/>
            <person name="Say H."/>
            <person name="Akouris P.P."/>
            <person name="Dominguez Romero S.A."/>
            <person name="Kwong A."/>
            <person name="Tai V."/>
            <person name="Koval S.F."/>
            <person name="Razvi H."/>
            <person name="Bjazevic J."/>
            <person name="Burton J.P."/>
        </authorList>
    </citation>
    <scope>NUCLEOTIDE SEQUENCE</scope>
    <source>
        <strain evidence="6">OxK</strain>
    </source>
</reference>
<accession>A0A9E9NU05</accession>
<evidence type="ECO:0000256" key="5">
    <source>
        <dbReference type="HAMAP-Rule" id="MF_00472"/>
    </source>
</evidence>
<feature type="binding site" evidence="5">
    <location>
        <position position="75"/>
    </location>
    <ligand>
        <name>S-adenosyl-L-methionine</name>
        <dbReference type="ChEBI" id="CHEBI:59789"/>
    </ligand>
</feature>
<feature type="binding site" evidence="5">
    <location>
        <position position="35"/>
    </location>
    <ligand>
        <name>S-adenosyl-L-methionine</name>
        <dbReference type="ChEBI" id="CHEBI:59789"/>
    </ligand>
</feature>
<feature type="binding site" evidence="5">
    <location>
        <position position="54"/>
    </location>
    <ligand>
        <name>S-adenosyl-L-methionine</name>
        <dbReference type="ChEBI" id="CHEBI:59789"/>
    </ligand>
</feature>
<dbReference type="Proteomes" id="UP001164819">
    <property type="component" value="Chromosome"/>
</dbReference>
<dbReference type="HAMAP" id="MF_00472">
    <property type="entry name" value="UbiG"/>
    <property type="match status" value="1"/>
</dbReference>
<dbReference type="EC" id="2.1.1.222" evidence="5"/>